<dbReference type="EMBL" id="JACJVN010000024">
    <property type="protein sequence ID" value="MBB6676949.1"/>
    <property type="molecule type" value="Genomic_DNA"/>
</dbReference>
<dbReference type="PROSITE" id="PS01116">
    <property type="entry name" value="XANTH_URACIL_PERMASE"/>
    <property type="match status" value="1"/>
</dbReference>
<feature type="transmembrane region" description="Helical" evidence="8">
    <location>
        <begin position="307"/>
        <end position="327"/>
    </location>
</feature>
<feature type="transmembrane region" description="Helical" evidence="8">
    <location>
        <begin position="229"/>
        <end position="247"/>
    </location>
</feature>
<gene>
    <name evidence="9" type="primary">uraA</name>
    <name evidence="9" type="ORF">H4Q31_06345</name>
</gene>
<dbReference type="AlphaFoldDB" id="A0A841TA82"/>
<dbReference type="NCBIfam" id="TIGR00801">
    <property type="entry name" value="ncs2"/>
    <property type="match status" value="1"/>
</dbReference>
<dbReference type="InterPro" id="IPR006042">
    <property type="entry name" value="Xan_ur_permease"/>
</dbReference>
<feature type="transmembrane region" description="Helical" evidence="8">
    <location>
        <begin position="120"/>
        <end position="143"/>
    </location>
</feature>
<dbReference type="RefSeq" id="WP_185178232.1">
    <property type="nucleotide sequence ID" value="NZ_CBCSEP010000008.1"/>
</dbReference>
<evidence type="ECO:0000256" key="1">
    <source>
        <dbReference type="ARBA" id="ARBA00004651"/>
    </source>
</evidence>
<keyword evidence="4" id="KW-1003">Cell membrane</keyword>
<dbReference type="NCBIfam" id="NF037981">
    <property type="entry name" value="NCS2_1"/>
    <property type="match status" value="1"/>
</dbReference>
<organism evidence="9 10">
    <name type="scientific">Cohnella lubricantis</name>
    <dbReference type="NCBI Taxonomy" id="2163172"/>
    <lineage>
        <taxon>Bacteria</taxon>
        <taxon>Bacillati</taxon>
        <taxon>Bacillota</taxon>
        <taxon>Bacilli</taxon>
        <taxon>Bacillales</taxon>
        <taxon>Paenibacillaceae</taxon>
        <taxon>Cohnella</taxon>
    </lineage>
</organism>
<feature type="transmembrane region" description="Helical" evidence="8">
    <location>
        <begin position="40"/>
        <end position="59"/>
    </location>
</feature>
<feature type="transmembrane region" description="Helical" evidence="8">
    <location>
        <begin position="163"/>
        <end position="183"/>
    </location>
</feature>
<evidence type="ECO:0000256" key="2">
    <source>
        <dbReference type="ARBA" id="ARBA00008821"/>
    </source>
</evidence>
<evidence type="ECO:0000256" key="8">
    <source>
        <dbReference type="SAM" id="Phobius"/>
    </source>
</evidence>
<proteinExistence type="inferred from homology"/>
<dbReference type="PANTHER" id="PTHR42810">
    <property type="entry name" value="PURINE PERMEASE C1399.01C-RELATED"/>
    <property type="match status" value="1"/>
</dbReference>
<dbReference type="NCBIfam" id="NF007995">
    <property type="entry name" value="PRK10720.1"/>
    <property type="match status" value="1"/>
</dbReference>
<evidence type="ECO:0000256" key="4">
    <source>
        <dbReference type="ARBA" id="ARBA00022475"/>
    </source>
</evidence>
<protein>
    <submittedName>
        <fullName evidence="9">Uracil permease</fullName>
    </submittedName>
</protein>
<comment type="caution">
    <text evidence="9">The sequence shown here is derived from an EMBL/GenBank/DDBJ whole genome shotgun (WGS) entry which is preliminary data.</text>
</comment>
<evidence type="ECO:0000256" key="7">
    <source>
        <dbReference type="ARBA" id="ARBA00023136"/>
    </source>
</evidence>
<keyword evidence="10" id="KW-1185">Reference proteome</keyword>
<keyword evidence="6 8" id="KW-1133">Transmembrane helix</keyword>
<feature type="transmembrane region" description="Helical" evidence="8">
    <location>
        <begin position="190"/>
        <end position="209"/>
    </location>
</feature>
<evidence type="ECO:0000313" key="10">
    <source>
        <dbReference type="Proteomes" id="UP000574133"/>
    </source>
</evidence>
<name>A0A841TA82_9BACL</name>
<dbReference type="GO" id="GO:0042907">
    <property type="term" value="F:xanthine transmembrane transporter activity"/>
    <property type="evidence" value="ECO:0007669"/>
    <property type="project" value="TreeGrafter"/>
</dbReference>
<feature type="transmembrane region" description="Helical" evidence="8">
    <location>
        <begin position="92"/>
        <end position="113"/>
    </location>
</feature>
<dbReference type="Pfam" id="PF00860">
    <property type="entry name" value="Xan_ur_permease"/>
    <property type="match status" value="1"/>
</dbReference>
<feature type="transmembrane region" description="Helical" evidence="8">
    <location>
        <begin position="373"/>
        <end position="391"/>
    </location>
</feature>
<evidence type="ECO:0000313" key="9">
    <source>
        <dbReference type="EMBL" id="MBB6676949.1"/>
    </source>
</evidence>
<feature type="transmembrane region" description="Helical" evidence="8">
    <location>
        <begin position="12"/>
        <end position="34"/>
    </location>
</feature>
<sequence>MRREIGVLERPPFGQSVLLSLQHLFAMFGSTVLVPNLLGVDPAICLLMNGIGTLLYILICKGKIPAYLGSSFAFIAPAGAVIANYANPGDGYSAALGGFIASGVIFVIVALIIQWAGTDWVHVVFPPAAMGPIVAVIGLELIPTAAKMAGWISDGSEGWKLDATTVTVSIATLLITVLGSILFRGFMRIIPILFGIVAGYLIAWAAGLTDFSGVENASFFALPAFTAPSFEWSAIATIVPAALVVVVEHTGHLIVTGNIVGKDLTKDPGLGRSMLSNGVSTILSGFTGATPNTTYGENIGVLAITRVYSTFVIGGAAVIAIVLSFLGQLSQLIAGIPPAVMGGISLLLFGSIAASGLRMLVEAKVDYSKPTNLYLTTVVLITGLSGAKITFHDFSLSGMALATVVGIVMSLLFKLFEVSRLSNDNEDAKANH</sequence>
<comment type="subcellular location">
    <subcellularLocation>
        <location evidence="1">Cell membrane</location>
        <topology evidence="1">Multi-pass membrane protein</topology>
    </subcellularLocation>
</comment>
<reference evidence="9 10" key="1">
    <citation type="submission" date="2020-08" db="EMBL/GenBank/DDBJ databases">
        <title>Cohnella phylogeny.</title>
        <authorList>
            <person name="Dunlap C."/>
        </authorList>
    </citation>
    <scope>NUCLEOTIDE SEQUENCE [LARGE SCALE GENOMIC DNA]</scope>
    <source>
        <strain evidence="9 10">DSM 103658</strain>
    </source>
</reference>
<keyword evidence="5 8" id="KW-0812">Transmembrane</keyword>
<evidence type="ECO:0000256" key="3">
    <source>
        <dbReference type="ARBA" id="ARBA00022448"/>
    </source>
</evidence>
<keyword evidence="7 8" id="KW-0472">Membrane</keyword>
<keyword evidence="3" id="KW-0813">Transport</keyword>
<dbReference type="InterPro" id="IPR006043">
    <property type="entry name" value="NCS2"/>
</dbReference>
<dbReference type="Proteomes" id="UP000574133">
    <property type="component" value="Unassembled WGS sequence"/>
</dbReference>
<feature type="transmembrane region" description="Helical" evidence="8">
    <location>
        <begin position="339"/>
        <end position="361"/>
    </location>
</feature>
<feature type="transmembrane region" description="Helical" evidence="8">
    <location>
        <begin position="66"/>
        <end position="86"/>
    </location>
</feature>
<evidence type="ECO:0000256" key="6">
    <source>
        <dbReference type="ARBA" id="ARBA00022989"/>
    </source>
</evidence>
<accession>A0A841TA82</accession>
<comment type="similarity">
    <text evidence="2">Belongs to the nucleobase:cation symporter-2 (NCS2) (TC 2.A.40) family.</text>
</comment>
<dbReference type="PANTHER" id="PTHR42810:SF4">
    <property type="entry name" value="URIC ACID TRANSPORTER UACT"/>
    <property type="match status" value="1"/>
</dbReference>
<dbReference type="GO" id="GO:0005886">
    <property type="term" value="C:plasma membrane"/>
    <property type="evidence" value="ECO:0007669"/>
    <property type="project" value="UniProtKB-SubCell"/>
</dbReference>
<feature type="transmembrane region" description="Helical" evidence="8">
    <location>
        <begin position="397"/>
        <end position="416"/>
    </location>
</feature>
<evidence type="ECO:0000256" key="5">
    <source>
        <dbReference type="ARBA" id="ARBA00022692"/>
    </source>
</evidence>